<dbReference type="Gene3D" id="1.10.10.10">
    <property type="entry name" value="Winged helix-like DNA-binding domain superfamily/Winged helix DNA-binding domain"/>
    <property type="match status" value="1"/>
</dbReference>
<evidence type="ECO:0000256" key="1">
    <source>
        <dbReference type="ARBA" id="ARBA00023015"/>
    </source>
</evidence>
<dbReference type="Pfam" id="PF07729">
    <property type="entry name" value="FCD"/>
    <property type="match status" value="1"/>
</dbReference>
<evidence type="ECO:0000313" key="6">
    <source>
        <dbReference type="EMBL" id="GGJ02111.1"/>
    </source>
</evidence>
<dbReference type="RefSeq" id="WP_188990746.1">
    <property type="nucleotide sequence ID" value="NZ_BAAAHC010000020.1"/>
</dbReference>
<evidence type="ECO:0000256" key="3">
    <source>
        <dbReference type="ARBA" id="ARBA00023163"/>
    </source>
</evidence>
<name>A0A917NJD1_9PSEU</name>
<feature type="domain" description="HTH gntR-type" evidence="4">
    <location>
        <begin position="12"/>
        <end position="79"/>
    </location>
</feature>
<keyword evidence="3" id="KW-0804">Transcription</keyword>
<dbReference type="PANTHER" id="PTHR43537:SF45">
    <property type="entry name" value="GNTR FAMILY REGULATORY PROTEIN"/>
    <property type="match status" value="1"/>
</dbReference>
<protein>
    <submittedName>
        <fullName evidence="6">GntR family transcriptional regulator</fullName>
    </submittedName>
</protein>
<proteinExistence type="predicted"/>
<reference evidence="5" key="1">
    <citation type="journal article" date="2014" name="Int. J. Syst. Evol. Microbiol.">
        <title>Complete genome of a new Firmicutes species belonging to the dominant human colonic microbiota ('Ruminococcus bicirculans') reveals two chromosomes and a selective capacity to utilize plant glucans.</title>
        <authorList>
            <consortium name="NISC Comparative Sequencing Program"/>
            <person name="Wegmann U."/>
            <person name="Louis P."/>
            <person name="Goesmann A."/>
            <person name="Henrissat B."/>
            <person name="Duncan S.H."/>
            <person name="Flint H.J."/>
        </authorList>
    </citation>
    <scope>NUCLEOTIDE SEQUENCE</scope>
    <source>
        <strain evidence="5">JCM 10664</strain>
    </source>
</reference>
<dbReference type="SMART" id="SM00895">
    <property type="entry name" value="FCD"/>
    <property type="match status" value="1"/>
</dbReference>
<reference evidence="8" key="3">
    <citation type="journal article" date="2019" name="Int. J. Syst. Evol. Microbiol.">
        <title>The Global Catalogue of Microorganisms (GCM) 10K type strain sequencing project: providing services to taxonomists for standard genome sequencing and annotation.</title>
        <authorList>
            <consortium name="The Broad Institute Genomics Platform"/>
            <consortium name="The Broad Institute Genome Sequencing Center for Infectious Disease"/>
            <person name="Wu L."/>
            <person name="Ma J."/>
        </authorList>
    </citation>
    <scope>NUCLEOTIDE SEQUENCE [LARGE SCALE GENOMIC DNA]</scope>
    <source>
        <strain evidence="8">JCM 10664</strain>
    </source>
</reference>
<dbReference type="PANTHER" id="PTHR43537">
    <property type="entry name" value="TRANSCRIPTIONAL REGULATOR, GNTR FAMILY"/>
    <property type="match status" value="1"/>
</dbReference>
<evidence type="ECO:0000313" key="5">
    <source>
        <dbReference type="EMBL" id="GAA0537363.1"/>
    </source>
</evidence>
<dbReference type="Proteomes" id="UP000597989">
    <property type="component" value="Unassembled WGS sequence"/>
</dbReference>
<keyword evidence="2" id="KW-0238">DNA-binding</keyword>
<dbReference type="InterPro" id="IPR011711">
    <property type="entry name" value="GntR_C"/>
</dbReference>
<evidence type="ECO:0000313" key="7">
    <source>
        <dbReference type="Proteomes" id="UP000597989"/>
    </source>
</evidence>
<keyword evidence="8" id="KW-1185">Reference proteome</keyword>
<dbReference type="SUPFAM" id="SSF46785">
    <property type="entry name" value="Winged helix' DNA-binding domain"/>
    <property type="match status" value="1"/>
</dbReference>
<reference evidence="6" key="4">
    <citation type="submission" date="2020-09" db="EMBL/GenBank/DDBJ databases">
        <authorList>
            <person name="Sun Q."/>
            <person name="Zhou Y."/>
        </authorList>
    </citation>
    <scope>NUCLEOTIDE SEQUENCE</scope>
    <source>
        <strain evidence="6">CGMCC 4.7206</strain>
    </source>
</reference>
<dbReference type="InterPro" id="IPR000524">
    <property type="entry name" value="Tscrpt_reg_HTH_GntR"/>
</dbReference>
<dbReference type="GO" id="GO:0003677">
    <property type="term" value="F:DNA binding"/>
    <property type="evidence" value="ECO:0007669"/>
    <property type="project" value="UniProtKB-KW"/>
</dbReference>
<dbReference type="CDD" id="cd07377">
    <property type="entry name" value="WHTH_GntR"/>
    <property type="match status" value="1"/>
</dbReference>
<dbReference type="Pfam" id="PF00392">
    <property type="entry name" value="GntR"/>
    <property type="match status" value="1"/>
</dbReference>
<dbReference type="Proteomes" id="UP001500220">
    <property type="component" value="Unassembled WGS sequence"/>
</dbReference>
<dbReference type="PRINTS" id="PR00035">
    <property type="entry name" value="HTHGNTR"/>
</dbReference>
<dbReference type="PROSITE" id="PS50949">
    <property type="entry name" value="HTH_GNTR"/>
    <property type="match status" value="1"/>
</dbReference>
<dbReference type="SMART" id="SM00345">
    <property type="entry name" value="HTH_GNTR"/>
    <property type="match status" value="1"/>
</dbReference>
<reference evidence="6 7" key="2">
    <citation type="journal article" date="2014" name="Int. J. Syst. Evol. Microbiol.">
        <title>Complete genome sequence of Corynebacterium casei LMG S-19264T (=DSM 44701T), isolated from a smear-ripened cheese.</title>
        <authorList>
            <consortium name="US DOE Joint Genome Institute (JGI-PGF)"/>
            <person name="Walter F."/>
            <person name="Albersmeier A."/>
            <person name="Kalinowski J."/>
            <person name="Ruckert C."/>
        </authorList>
    </citation>
    <scope>NUCLEOTIDE SEQUENCE [LARGE SCALE GENOMIC DNA]</scope>
    <source>
        <strain evidence="6 7">CGMCC 4.7206</strain>
    </source>
</reference>
<accession>A0A917NJD1</accession>
<dbReference type="AlphaFoldDB" id="A0A917NJD1"/>
<dbReference type="InterPro" id="IPR036390">
    <property type="entry name" value="WH_DNA-bd_sf"/>
</dbReference>
<reference evidence="5" key="5">
    <citation type="submission" date="2023-12" db="EMBL/GenBank/DDBJ databases">
        <authorList>
            <person name="Sun Q."/>
            <person name="Inoue M."/>
        </authorList>
    </citation>
    <scope>NUCLEOTIDE SEQUENCE</scope>
    <source>
        <strain evidence="5">JCM 10664</strain>
    </source>
</reference>
<evidence type="ECO:0000256" key="2">
    <source>
        <dbReference type="ARBA" id="ARBA00023125"/>
    </source>
</evidence>
<dbReference type="GO" id="GO:0003700">
    <property type="term" value="F:DNA-binding transcription factor activity"/>
    <property type="evidence" value="ECO:0007669"/>
    <property type="project" value="InterPro"/>
</dbReference>
<keyword evidence="1" id="KW-0805">Transcription regulation</keyword>
<dbReference type="Gene3D" id="1.20.120.530">
    <property type="entry name" value="GntR ligand-binding domain-like"/>
    <property type="match status" value="1"/>
</dbReference>
<comment type="caution">
    <text evidence="6">The sequence shown here is derived from an EMBL/GenBank/DDBJ whole genome shotgun (WGS) entry which is preliminary data.</text>
</comment>
<dbReference type="SUPFAM" id="SSF48008">
    <property type="entry name" value="GntR ligand-binding domain-like"/>
    <property type="match status" value="1"/>
</dbReference>
<evidence type="ECO:0000259" key="4">
    <source>
        <dbReference type="PROSITE" id="PS50949"/>
    </source>
</evidence>
<evidence type="ECO:0000313" key="8">
    <source>
        <dbReference type="Proteomes" id="UP001500220"/>
    </source>
</evidence>
<dbReference type="EMBL" id="BAAAHC010000020">
    <property type="protein sequence ID" value="GAA0537363.1"/>
    <property type="molecule type" value="Genomic_DNA"/>
</dbReference>
<sequence>MPRSPLPALPSTSRRHQVADVLRAAIVDGTLQPGEKLRERDLAAELNISRAPIREALRQLEQEGLVVSYPYRGTEVLGISQEEVTEVLVPIRLTLERFAVRTVLPRLTEDDFTHLAGLVDRMAELAAAEDYAGLADADVEFHAFLITRSGHPHCLQLWNVIQPRLVAQFRRDAPAHPSVKAVPEQHARLLEALRSGNVERACEAVAAHIHDMPAPADPVSTVD</sequence>
<organism evidence="6 7">
    <name type="scientific">Saccharopolyspora thermophila</name>
    <dbReference type="NCBI Taxonomy" id="89367"/>
    <lineage>
        <taxon>Bacteria</taxon>
        <taxon>Bacillati</taxon>
        <taxon>Actinomycetota</taxon>
        <taxon>Actinomycetes</taxon>
        <taxon>Pseudonocardiales</taxon>
        <taxon>Pseudonocardiaceae</taxon>
        <taxon>Saccharopolyspora</taxon>
    </lineage>
</organism>
<dbReference type="InterPro" id="IPR008920">
    <property type="entry name" value="TF_FadR/GntR_C"/>
</dbReference>
<dbReference type="EMBL" id="BMMT01000019">
    <property type="protein sequence ID" value="GGJ02111.1"/>
    <property type="molecule type" value="Genomic_DNA"/>
</dbReference>
<dbReference type="InterPro" id="IPR036388">
    <property type="entry name" value="WH-like_DNA-bd_sf"/>
</dbReference>
<gene>
    <name evidence="5" type="ORF">GCM10009545_45130</name>
    <name evidence="6" type="ORF">GCM10011581_44120</name>
</gene>